<evidence type="ECO:0000313" key="24">
    <source>
        <dbReference type="EMBL" id="MFD0794103.1"/>
    </source>
</evidence>
<evidence type="ECO:0000256" key="21">
    <source>
        <dbReference type="SAM" id="MobiDB-lite"/>
    </source>
</evidence>
<evidence type="ECO:0000256" key="17">
    <source>
        <dbReference type="ARBA" id="ARBA00023180"/>
    </source>
</evidence>
<dbReference type="Proteomes" id="UP001597010">
    <property type="component" value="Unassembled WGS sequence"/>
</dbReference>
<feature type="chain" id="PRO_5047108339" description="Carboxypeptidase Q" evidence="22">
    <location>
        <begin position="22"/>
        <end position="516"/>
    </location>
</feature>
<dbReference type="PANTHER" id="PTHR12053">
    <property type="entry name" value="PROTEASE FAMILY M28 PLASMA GLUTAMATE CARBOXYPEPTIDASE-RELATED"/>
    <property type="match status" value="1"/>
</dbReference>
<keyword evidence="8" id="KW-0645">Protease</keyword>
<feature type="region of interest" description="Disordered" evidence="21">
    <location>
        <begin position="483"/>
        <end position="516"/>
    </location>
</feature>
<evidence type="ECO:0000256" key="12">
    <source>
        <dbReference type="ARBA" id="ARBA00022824"/>
    </source>
</evidence>
<evidence type="ECO:0000256" key="14">
    <source>
        <dbReference type="ARBA" id="ARBA00023034"/>
    </source>
</evidence>
<keyword evidence="14" id="KW-0333">Golgi apparatus</keyword>
<comment type="subcellular location">
    <subcellularLocation>
        <location evidence="1">Endoplasmic reticulum</location>
    </subcellularLocation>
    <subcellularLocation>
        <location evidence="3">Golgi apparatus</location>
    </subcellularLocation>
    <subcellularLocation>
        <location evidence="2">Lysosome</location>
    </subcellularLocation>
    <subcellularLocation>
        <location evidence="4">Secreted</location>
    </subcellularLocation>
</comment>
<evidence type="ECO:0000256" key="16">
    <source>
        <dbReference type="ARBA" id="ARBA00023145"/>
    </source>
</evidence>
<keyword evidence="10 22" id="KW-0732">Signal</keyword>
<evidence type="ECO:0000256" key="3">
    <source>
        <dbReference type="ARBA" id="ARBA00004555"/>
    </source>
</evidence>
<dbReference type="Gene3D" id="3.40.630.10">
    <property type="entry name" value="Zn peptidases"/>
    <property type="match status" value="1"/>
</dbReference>
<dbReference type="PANTHER" id="PTHR12053:SF3">
    <property type="entry name" value="CARBOXYPEPTIDASE Q"/>
    <property type="match status" value="1"/>
</dbReference>
<evidence type="ECO:0000256" key="20">
    <source>
        <dbReference type="ARBA" id="ARBA00033328"/>
    </source>
</evidence>
<evidence type="ECO:0000256" key="9">
    <source>
        <dbReference type="ARBA" id="ARBA00022723"/>
    </source>
</evidence>
<dbReference type="EMBL" id="JBHTHZ010000005">
    <property type="protein sequence ID" value="MFD0794103.1"/>
    <property type="molecule type" value="Genomic_DNA"/>
</dbReference>
<evidence type="ECO:0000256" key="5">
    <source>
        <dbReference type="ARBA" id="ARBA00014116"/>
    </source>
</evidence>
<dbReference type="InterPro" id="IPR007484">
    <property type="entry name" value="Peptidase_M28"/>
</dbReference>
<keyword evidence="15" id="KW-0482">Metalloprotease</keyword>
<evidence type="ECO:0000256" key="7">
    <source>
        <dbReference type="ARBA" id="ARBA00022645"/>
    </source>
</evidence>
<keyword evidence="25" id="KW-1185">Reference proteome</keyword>
<keyword evidence="12" id="KW-0256">Endoplasmic reticulum</keyword>
<evidence type="ECO:0000313" key="25">
    <source>
        <dbReference type="Proteomes" id="UP001597010"/>
    </source>
</evidence>
<keyword evidence="18" id="KW-0458">Lysosome</keyword>
<evidence type="ECO:0000256" key="2">
    <source>
        <dbReference type="ARBA" id="ARBA00004371"/>
    </source>
</evidence>
<gene>
    <name evidence="24" type="ORF">ACFQZX_10780</name>
</gene>
<protein>
    <recommendedName>
        <fullName evidence="5">Carboxypeptidase Q</fullName>
    </recommendedName>
    <alternativeName>
        <fullName evidence="20">Plasma glutamate carboxypeptidase</fullName>
    </alternativeName>
</protein>
<dbReference type="Gene3D" id="3.50.30.30">
    <property type="match status" value="1"/>
</dbReference>
<evidence type="ECO:0000256" key="4">
    <source>
        <dbReference type="ARBA" id="ARBA00004613"/>
    </source>
</evidence>
<dbReference type="RefSeq" id="WP_377114904.1">
    <property type="nucleotide sequence ID" value="NZ_JBHTHZ010000005.1"/>
</dbReference>
<evidence type="ECO:0000256" key="11">
    <source>
        <dbReference type="ARBA" id="ARBA00022801"/>
    </source>
</evidence>
<organism evidence="24 25">
    <name type="scientific">Mucilaginibacter litoreus</name>
    <dbReference type="NCBI Taxonomy" id="1048221"/>
    <lineage>
        <taxon>Bacteria</taxon>
        <taxon>Pseudomonadati</taxon>
        <taxon>Bacteroidota</taxon>
        <taxon>Sphingobacteriia</taxon>
        <taxon>Sphingobacteriales</taxon>
        <taxon>Sphingobacteriaceae</taxon>
        <taxon>Mucilaginibacter</taxon>
    </lineage>
</organism>
<evidence type="ECO:0000256" key="10">
    <source>
        <dbReference type="ARBA" id="ARBA00022729"/>
    </source>
</evidence>
<name>A0ABW3ASR5_9SPHI</name>
<evidence type="ECO:0000256" key="13">
    <source>
        <dbReference type="ARBA" id="ARBA00022833"/>
    </source>
</evidence>
<dbReference type="Pfam" id="PF04389">
    <property type="entry name" value="Peptidase_M28"/>
    <property type="match status" value="1"/>
</dbReference>
<proteinExistence type="predicted"/>
<keyword evidence="11" id="KW-0378">Hydrolase</keyword>
<evidence type="ECO:0000256" key="6">
    <source>
        <dbReference type="ARBA" id="ARBA00022525"/>
    </source>
</evidence>
<feature type="domain" description="Peptidase M28" evidence="23">
    <location>
        <begin position="278"/>
        <end position="467"/>
    </location>
</feature>
<keyword evidence="16" id="KW-0865">Zymogen</keyword>
<keyword evidence="7" id="KW-0121">Carboxypeptidase</keyword>
<evidence type="ECO:0000256" key="18">
    <source>
        <dbReference type="ARBA" id="ARBA00023228"/>
    </source>
</evidence>
<dbReference type="InterPro" id="IPR039866">
    <property type="entry name" value="CPQ"/>
</dbReference>
<keyword evidence="9" id="KW-0479">Metal-binding</keyword>
<accession>A0ABW3ASR5</accession>
<feature type="signal peptide" evidence="22">
    <location>
        <begin position="1"/>
        <end position="21"/>
    </location>
</feature>
<keyword evidence="13" id="KW-0862">Zinc</keyword>
<dbReference type="SUPFAM" id="SSF53187">
    <property type="entry name" value="Zn-dependent exopeptidases"/>
    <property type="match status" value="1"/>
</dbReference>
<sequence length="516" mass="57056">MKKVYKFFIAAAVCASSQTFAQTKNAVVNNIVKEATENSQLPKLAHELLDGIGPRLVGTPGYDKAGEWALNKYKGWGITARQEKWGDWRGWERGVSHIDMVYPRVHSIEGTQLAWSPGMKKPVTAETIILPDVADSIAFQKWLPAVKGKFVMISMNQPTGRPDDNWKEFALKESIDKMKEDRTAQTAAWRNRIKKTGYTTRTLPVALEKAGAAGIITNYWSAGFGVDKIFAAYTKTIPTVDIALEDYGLLYRLTENNEKPRITIQTESKELGTKPTFNVIGEIKGTEKPNEYVMLSAHFDSWDGGTGATDNGTGTLTMMEAMRILKKVYPNPKRTILVGHWASEEQGLNGSRAFVEDHPVIVANLQALFNQDNGTGRVVNISGQGFAKAGDFISRWLEVVPDTIKHQIKTSFPGMPGGGGSDFASFVAVGAPGFSLGSNSWSYGNYTWHTNRDTYDKIVFDDLRSNAILTAILIYMASEDPQKFPRDKAELSTDSSTGQPRKWPEPGKANRHGGFE</sequence>
<evidence type="ECO:0000256" key="8">
    <source>
        <dbReference type="ARBA" id="ARBA00022670"/>
    </source>
</evidence>
<evidence type="ECO:0000256" key="22">
    <source>
        <dbReference type="SAM" id="SignalP"/>
    </source>
</evidence>
<evidence type="ECO:0000256" key="1">
    <source>
        <dbReference type="ARBA" id="ARBA00004240"/>
    </source>
</evidence>
<evidence type="ECO:0000256" key="15">
    <source>
        <dbReference type="ARBA" id="ARBA00023049"/>
    </source>
</evidence>
<keyword evidence="17" id="KW-0325">Glycoprotein</keyword>
<evidence type="ECO:0000259" key="23">
    <source>
        <dbReference type="Pfam" id="PF04389"/>
    </source>
</evidence>
<evidence type="ECO:0000256" key="19">
    <source>
        <dbReference type="ARBA" id="ARBA00025833"/>
    </source>
</evidence>
<reference evidence="25" key="1">
    <citation type="journal article" date="2019" name="Int. J. Syst. Evol. Microbiol.">
        <title>The Global Catalogue of Microorganisms (GCM) 10K type strain sequencing project: providing services to taxonomists for standard genome sequencing and annotation.</title>
        <authorList>
            <consortium name="The Broad Institute Genomics Platform"/>
            <consortium name="The Broad Institute Genome Sequencing Center for Infectious Disease"/>
            <person name="Wu L."/>
            <person name="Ma J."/>
        </authorList>
    </citation>
    <scope>NUCLEOTIDE SEQUENCE [LARGE SCALE GENOMIC DNA]</scope>
    <source>
        <strain evidence="25">CCUG 61484</strain>
    </source>
</reference>
<comment type="caution">
    <text evidence="24">The sequence shown here is derived from an EMBL/GenBank/DDBJ whole genome shotgun (WGS) entry which is preliminary data.</text>
</comment>
<keyword evidence="6" id="KW-0964">Secreted</keyword>
<comment type="subunit">
    <text evidence="19">Homodimer. The monomeric form is inactive while the homodimer is active.</text>
</comment>